<dbReference type="Gene3D" id="6.10.250.1490">
    <property type="match status" value="1"/>
</dbReference>
<feature type="region of interest" description="Disordered" evidence="16">
    <location>
        <begin position="40"/>
        <end position="64"/>
    </location>
</feature>
<evidence type="ECO:0000313" key="19">
    <source>
        <dbReference type="EMBL" id="CAH2354038.1"/>
    </source>
</evidence>
<keyword evidence="10" id="KW-0460">Magnesium</keyword>
<evidence type="ECO:0000256" key="3">
    <source>
        <dbReference type="ARBA" id="ARBA00010945"/>
    </source>
</evidence>
<dbReference type="EMBL" id="CAKXYY010000014">
    <property type="protein sequence ID" value="CAH2354038.1"/>
    <property type="molecule type" value="Genomic_DNA"/>
</dbReference>
<keyword evidence="20" id="KW-1185">Reference proteome</keyword>
<dbReference type="Gene3D" id="1.10.150.20">
    <property type="entry name" value="5' to 3' exonuclease, C-terminal subdomain"/>
    <property type="match status" value="1"/>
</dbReference>
<comment type="cofactor">
    <cofactor evidence="1">
        <name>Mg(2+)</name>
        <dbReference type="ChEBI" id="CHEBI:18420"/>
    </cofactor>
</comment>
<keyword evidence="12" id="KW-0234">DNA repair</keyword>
<dbReference type="CDD" id="cd17719">
    <property type="entry name" value="BRCT_Rev1"/>
    <property type="match status" value="1"/>
</dbReference>
<dbReference type="Pfam" id="PF16589">
    <property type="entry name" value="BRCT_2"/>
    <property type="match status" value="1"/>
</dbReference>
<comment type="function">
    <text evidence="14">Deoxycytidyl transferase involved in DNA repair. Transfers a dCMP residue from dCTP to the 3'-end of a DNA primer in a template-dependent reaction. May assist in the first step in the bypass of abasic lesions by the insertion of a nucleotide opposite the lesion. Required for normal induction of mutations by physical and chemical agents. Involved in mitochondrial DNA mutagenesis.</text>
</comment>
<dbReference type="InterPro" id="IPR017961">
    <property type="entry name" value="DNA_pol_Y-fam_little_finger"/>
</dbReference>
<gene>
    <name evidence="19" type="ORF">CLIB1423_14S00628</name>
</gene>
<evidence type="ECO:0000256" key="16">
    <source>
        <dbReference type="SAM" id="MobiDB-lite"/>
    </source>
</evidence>
<dbReference type="FunFam" id="3.30.1490.100:FF:000001">
    <property type="entry name" value="DNA repair protein REV1"/>
    <property type="match status" value="1"/>
</dbReference>
<dbReference type="Pfam" id="PF14377">
    <property type="entry name" value="UBM"/>
    <property type="match status" value="2"/>
</dbReference>
<dbReference type="PANTHER" id="PTHR45990:SF1">
    <property type="entry name" value="DNA REPAIR PROTEIN REV1"/>
    <property type="match status" value="1"/>
</dbReference>
<evidence type="ECO:0000256" key="8">
    <source>
        <dbReference type="ARBA" id="ARBA00022723"/>
    </source>
</evidence>
<evidence type="ECO:0000256" key="15">
    <source>
        <dbReference type="ARBA" id="ARBA00081902"/>
    </source>
</evidence>
<dbReference type="GO" id="GO:0006281">
    <property type="term" value="P:DNA repair"/>
    <property type="evidence" value="ECO:0007669"/>
    <property type="project" value="UniProtKB-KW"/>
</dbReference>
<dbReference type="SMART" id="SM00292">
    <property type="entry name" value="BRCT"/>
    <property type="match status" value="1"/>
</dbReference>
<evidence type="ECO:0000256" key="13">
    <source>
        <dbReference type="ARBA" id="ARBA00023242"/>
    </source>
</evidence>
<dbReference type="GO" id="GO:0017125">
    <property type="term" value="F:deoxycytidyl transferase activity"/>
    <property type="evidence" value="ECO:0007669"/>
    <property type="project" value="TreeGrafter"/>
</dbReference>
<keyword evidence="9" id="KW-0227">DNA damage</keyword>
<dbReference type="GO" id="GO:0005634">
    <property type="term" value="C:nucleus"/>
    <property type="evidence" value="ECO:0007669"/>
    <property type="project" value="UniProtKB-SubCell"/>
</dbReference>
<dbReference type="InterPro" id="IPR001126">
    <property type="entry name" value="UmuC"/>
</dbReference>
<evidence type="ECO:0000256" key="12">
    <source>
        <dbReference type="ARBA" id="ARBA00023204"/>
    </source>
</evidence>
<dbReference type="OrthoDB" id="427711at2759"/>
<evidence type="ECO:0000256" key="4">
    <source>
        <dbReference type="ARBA" id="ARBA00020399"/>
    </source>
</evidence>
<protein>
    <recommendedName>
        <fullName evidence="4">DNA repair protein REV1</fullName>
    </recommendedName>
    <alternativeName>
        <fullName evidence="15">Reversionless protein 1</fullName>
    </alternativeName>
</protein>
<evidence type="ECO:0000256" key="9">
    <source>
        <dbReference type="ARBA" id="ARBA00022763"/>
    </source>
</evidence>
<dbReference type="PROSITE" id="PS50173">
    <property type="entry name" value="UMUC"/>
    <property type="match status" value="1"/>
</dbReference>
<dbReference type="SUPFAM" id="SSF56672">
    <property type="entry name" value="DNA/RNA polymerases"/>
    <property type="match status" value="1"/>
</dbReference>
<feature type="region of interest" description="Disordered" evidence="16">
    <location>
        <begin position="961"/>
        <end position="999"/>
    </location>
</feature>
<dbReference type="Gene3D" id="3.40.50.10190">
    <property type="entry name" value="BRCT domain"/>
    <property type="match status" value="1"/>
</dbReference>
<evidence type="ECO:0000256" key="7">
    <source>
        <dbReference type="ARBA" id="ARBA00022695"/>
    </source>
</evidence>
<keyword evidence="5" id="KW-0237">DNA synthesis</keyword>
<dbReference type="GO" id="GO:0003887">
    <property type="term" value="F:DNA-directed DNA polymerase activity"/>
    <property type="evidence" value="ECO:0007669"/>
    <property type="project" value="InterPro"/>
</dbReference>
<accession>A0A9P0QSN8</accession>
<comment type="similarity">
    <text evidence="3">Belongs to the DNA polymerase type-Y family.</text>
</comment>
<dbReference type="PROSITE" id="PS50172">
    <property type="entry name" value="BRCT"/>
    <property type="match status" value="1"/>
</dbReference>
<dbReference type="Gene3D" id="1.20.58.1280">
    <property type="entry name" value="DNA repair protein Rev1, C-terminal domain"/>
    <property type="match status" value="1"/>
</dbReference>
<feature type="compositionally biased region" description="Polar residues" evidence="16">
    <location>
        <begin position="40"/>
        <end position="51"/>
    </location>
</feature>
<reference evidence="19" key="1">
    <citation type="submission" date="2022-03" db="EMBL/GenBank/DDBJ databases">
        <authorList>
            <person name="Legras J.-L."/>
            <person name="Devillers H."/>
            <person name="Grondin C."/>
        </authorList>
    </citation>
    <scope>NUCLEOTIDE SEQUENCE</scope>
    <source>
        <strain evidence="19">CLIB 1423</strain>
    </source>
</reference>
<evidence type="ECO:0000256" key="6">
    <source>
        <dbReference type="ARBA" id="ARBA00022679"/>
    </source>
</evidence>
<dbReference type="Pfam" id="PF21999">
    <property type="entry name" value="IMS_HHH_1"/>
    <property type="match status" value="1"/>
</dbReference>
<dbReference type="Pfam" id="PF11799">
    <property type="entry name" value="IMS_C"/>
    <property type="match status" value="1"/>
</dbReference>
<evidence type="ECO:0000313" key="20">
    <source>
        <dbReference type="Proteomes" id="UP000837801"/>
    </source>
</evidence>
<dbReference type="InterPro" id="IPR053848">
    <property type="entry name" value="IMS_HHH_1"/>
</dbReference>
<name>A0A9P0QSN8_9ASCO</name>
<dbReference type="GO" id="GO:0003684">
    <property type="term" value="F:damaged DNA binding"/>
    <property type="evidence" value="ECO:0007669"/>
    <property type="project" value="InterPro"/>
</dbReference>
<dbReference type="SUPFAM" id="SSF52113">
    <property type="entry name" value="BRCT domain"/>
    <property type="match status" value="1"/>
</dbReference>
<keyword evidence="11" id="KW-0238">DNA-binding</keyword>
<sequence>MSRSLMEAIDEEDLSEFTSSIRSMDDQTFSQFVQNSVAIASTPKNENNGRQISEESIRSSVSHDPFDDGLDNVLMNIRVAEGHPSENAIGDKDSVIDSIVNCAQEVPVDTDDDDEDAKSTSETEERDEENKIEGEMSQTSSAEIVIGKPHGFGDYATYFGNKAAKQQKADHEYILWEKKRRQGKESVPQILKGCIIHVNGHTVPSINEIHRLVILYGGKFISYLNNKGAATHIICDRLTPRKRIQFKNYRVVKAQWLVDSIEKGEMLKWEDYRLIDNVEYGQQRLTLQRENQVETRDEGSASSDRNAFLKDSTLAQSDQKLNLASEKEVVKGDEIEGDFNVFPSHQEEGIADGNEIDGVLDILPSIQSQQEEEEEANLTQSGELHLESMNQDEPVMKRGIAMDAKHPDFLKNFFAYSRLHHLSSWKADLRAHFLKKILEAPSQEKPRRKHSEKVIMHADFDCFFATASALGRKDIDFETVPLAVSHGGKTSDVASCNYVARRYGVKNGMWISEAKKLCPTLVTLKYDFDLYEKFSGMLYDYLIELNIFDSIFPVSIDEVLLDLTSYVEDQQKEGKNKAEIVGDLATNMRKKIHELTECSISIGTSKNVLLAKLCLRRAKPDGQFYLEDGIDEFLKDIPVRDLPGIGRSLVEKLKDEIIRTTDSSFTSTPTISHLRQIDETRMKVLFGEKTGPKLWQYSRGIDNTNIDIRENKDSLKRKSVSVDVNYGIRFDHISQVDNFLMELSKELYRRLMHLTMCGSSVTLRLARRAVTAPIDPPKYLGMGYCNFLNKSSKLGVPTNDWGLIGSELKSLYRMLNVPVYDLRGVSVTLTNLVDIEELKKNRQRQLPFKPPVTMIIPSAETKVAEVGTSTEKLVIEPIIDPLEVDLDVLEALPSSIRAEIQEEINRRGMKILKSDSKLSDSPAPFSRDISPQKLHSPTKSYMQQLLPSSLGKPEYTRVFESPKKLSPSKRIRNQISSSPTKKPKPNKNRRSSEDSSLYDESVINELPSSVRKEVLKDLEIKLKSKKKKKSLEKFILTSNWIIDQKKCLILPSPTFQNKFMSLKELQQLLSDWIESSLVQGGPHVDDVNLILDYFEELLQQDNLLRCMNLLRHVKVVVECKSIIFSNVERTEGEDSQLIKEGLDEWAKIIESSLRPMIQRYCIQNVIEVEYDFI</sequence>
<comment type="subcellular location">
    <subcellularLocation>
        <location evidence="2">Nucleus</location>
    </subcellularLocation>
</comment>
<keyword evidence="7" id="KW-0548">Nucleotidyltransferase</keyword>
<feature type="region of interest" description="Disordered" evidence="16">
    <location>
        <begin position="104"/>
        <end position="141"/>
    </location>
</feature>
<dbReference type="Gene3D" id="3.30.70.270">
    <property type="match status" value="1"/>
</dbReference>
<dbReference type="InterPro" id="IPR043502">
    <property type="entry name" value="DNA/RNA_pol_sf"/>
</dbReference>
<dbReference type="Gene3D" id="3.40.1170.60">
    <property type="match status" value="1"/>
</dbReference>
<evidence type="ECO:0000256" key="10">
    <source>
        <dbReference type="ARBA" id="ARBA00022842"/>
    </source>
</evidence>
<keyword evidence="13" id="KW-0539">Nucleus</keyword>
<evidence type="ECO:0000256" key="14">
    <source>
        <dbReference type="ARBA" id="ARBA00058985"/>
    </source>
</evidence>
<dbReference type="InterPro" id="IPR038401">
    <property type="entry name" value="Rev1_C_sf"/>
</dbReference>
<dbReference type="PANTHER" id="PTHR45990">
    <property type="entry name" value="DNA REPAIR PROTEIN REV1"/>
    <property type="match status" value="1"/>
</dbReference>
<evidence type="ECO:0000256" key="2">
    <source>
        <dbReference type="ARBA" id="ARBA00004123"/>
    </source>
</evidence>
<dbReference type="FunFam" id="3.40.50.10190:FF:000011">
    <property type="entry name" value="DNA repair protein REV1"/>
    <property type="match status" value="1"/>
</dbReference>
<dbReference type="InterPro" id="IPR036775">
    <property type="entry name" value="DNA_pol_Y-fam_lit_finger_sf"/>
</dbReference>
<evidence type="ECO:0000256" key="5">
    <source>
        <dbReference type="ARBA" id="ARBA00022634"/>
    </source>
</evidence>
<keyword evidence="6" id="KW-0808">Transferase</keyword>
<dbReference type="InterPro" id="IPR025527">
    <property type="entry name" value="HUWE1/Rev1_UBM"/>
</dbReference>
<keyword evidence="8" id="KW-0479">Metal-binding</keyword>
<dbReference type="InterPro" id="IPR036420">
    <property type="entry name" value="BRCT_dom_sf"/>
</dbReference>
<dbReference type="Pfam" id="PF00817">
    <property type="entry name" value="IMS"/>
    <property type="match status" value="1"/>
</dbReference>
<evidence type="ECO:0000259" key="17">
    <source>
        <dbReference type="PROSITE" id="PS50172"/>
    </source>
</evidence>
<dbReference type="GO" id="GO:0046872">
    <property type="term" value="F:metal ion binding"/>
    <property type="evidence" value="ECO:0007669"/>
    <property type="project" value="UniProtKB-KW"/>
</dbReference>
<dbReference type="AlphaFoldDB" id="A0A9P0QSN8"/>
<feature type="domain" description="BRCT" evidence="17">
    <location>
        <begin position="186"/>
        <end position="274"/>
    </location>
</feature>
<feature type="compositionally biased region" description="Basic and acidic residues" evidence="16">
    <location>
        <begin position="117"/>
        <end position="134"/>
    </location>
</feature>
<dbReference type="InterPro" id="IPR043128">
    <property type="entry name" value="Rev_trsase/Diguanyl_cyclase"/>
</dbReference>
<feature type="domain" description="UmuC" evidence="18">
    <location>
        <begin position="455"/>
        <end position="646"/>
    </location>
</feature>
<dbReference type="Gene3D" id="3.30.1490.100">
    <property type="entry name" value="DNA polymerase, Y-family, little finger domain"/>
    <property type="match status" value="1"/>
</dbReference>
<dbReference type="GO" id="GO:0070987">
    <property type="term" value="P:error-free translesion synthesis"/>
    <property type="evidence" value="ECO:0007669"/>
    <property type="project" value="UniProtKB-ARBA"/>
</dbReference>
<dbReference type="SUPFAM" id="SSF100879">
    <property type="entry name" value="Lesion bypass DNA polymerase (Y-family), little finger domain"/>
    <property type="match status" value="1"/>
</dbReference>
<dbReference type="InterPro" id="IPR001357">
    <property type="entry name" value="BRCT_dom"/>
</dbReference>
<proteinExistence type="inferred from homology"/>
<feature type="region of interest" description="Disordered" evidence="16">
    <location>
        <begin position="913"/>
        <end position="941"/>
    </location>
</feature>
<evidence type="ECO:0000256" key="1">
    <source>
        <dbReference type="ARBA" id="ARBA00001946"/>
    </source>
</evidence>
<dbReference type="GO" id="GO:0042276">
    <property type="term" value="P:error-prone translesion synthesis"/>
    <property type="evidence" value="ECO:0007669"/>
    <property type="project" value="TreeGrafter"/>
</dbReference>
<evidence type="ECO:0000259" key="18">
    <source>
        <dbReference type="PROSITE" id="PS50173"/>
    </source>
</evidence>
<organism evidence="19 20">
    <name type="scientific">[Candida] railenensis</name>
    <dbReference type="NCBI Taxonomy" id="45579"/>
    <lineage>
        <taxon>Eukaryota</taxon>
        <taxon>Fungi</taxon>
        <taxon>Dikarya</taxon>
        <taxon>Ascomycota</taxon>
        <taxon>Saccharomycotina</taxon>
        <taxon>Pichiomycetes</taxon>
        <taxon>Debaryomycetaceae</taxon>
        <taxon>Kurtzmaniella</taxon>
    </lineage>
</organism>
<evidence type="ECO:0000256" key="11">
    <source>
        <dbReference type="ARBA" id="ARBA00023125"/>
    </source>
</evidence>
<comment type="caution">
    <text evidence="19">The sequence shown here is derived from an EMBL/GenBank/DDBJ whole genome shotgun (WGS) entry which is preliminary data.</text>
</comment>
<feature type="region of interest" description="Disordered" evidence="16">
    <location>
        <begin position="290"/>
        <end position="309"/>
    </location>
</feature>
<dbReference type="Proteomes" id="UP000837801">
    <property type="component" value="Unassembled WGS sequence"/>
</dbReference>